<dbReference type="PANTHER" id="PTHR12265">
    <property type="entry name" value="TRANSMEMBRANE PROTEIN 53"/>
    <property type="match status" value="1"/>
</dbReference>
<keyword evidence="3" id="KW-1133">Transmembrane helix</keyword>
<dbReference type="InterPro" id="IPR008547">
    <property type="entry name" value="DUF829_TMEM53"/>
</dbReference>
<evidence type="ECO:0000256" key="1">
    <source>
        <dbReference type="ARBA" id="ARBA00007387"/>
    </source>
</evidence>
<sequence>MDTFDAPLGFSTVARASTRPTSTPPPLIILIGWYASTLRQLSKYEDLHRLVNPSCTLLTFTLPKEVVFGAPFALDNGVNAQVAILDALSLAIKSDARLSHSSVTVHAFSNGAVFLTRHLTYPCEFFETYPHIKYLKENLKNIIYDSSPVYPSISVGARALTIGSGYTNEPNSLLELLVVRPALLTTGAVKHVLRSAFGEGVEEGNSLSTFWNDMTHGVINDSCRELYMYSDTDRLTPVDKLDELILTRKGEGMNVTSVRFKGTAHVRHMLEKRDVYEGAVRTFLLGDNKRESKL</sequence>
<keyword evidence="4" id="KW-0472">Membrane</keyword>
<dbReference type="InterPro" id="IPR029058">
    <property type="entry name" value="AB_hydrolase_fold"/>
</dbReference>
<accession>A0A9W7GDX0</accession>
<gene>
    <name evidence="7" type="ORF">TrCOL_g2850</name>
</gene>
<dbReference type="Pfam" id="PF05705">
    <property type="entry name" value="DUF829"/>
    <property type="match status" value="1"/>
</dbReference>
<dbReference type="EMBL" id="BRYA01000204">
    <property type="protein sequence ID" value="GMI44036.1"/>
    <property type="molecule type" value="Genomic_DNA"/>
</dbReference>
<dbReference type="GO" id="GO:0005640">
    <property type="term" value="C:nuclear outer membrane"/>
    <property type="evidence" value="ECO:0007669"/>
    <property type="project" value="UniProtKB-SubCell"/>
</dbReference>
<reference evidence="8" key="1">
    <citation type="journal article" date="2023" name="Commun. Biol.">
        <title>Genome analysis of Parmales, the sister group of diatoms, reveals the evolutionary specialization of diatoms from phago-mixotrophs to photoautotrophs.</title>
        <authorList>
            <person name="Ban H."/>
            <person name="Sato S."/>
            <person name="Yoshikawa S."/>
            <person name="Yamada K."/>
            <person name="Nakamura Y."/>
            <person name="Ichinomiya M."/>
            <person name="Sato N."/>
            <person name="Blanc-Mathieu R."/>
            <person name="Endo H."/>
            <person name="Kuwata A."/>
            <person name="Ogata H."/>
        </authorList>
    </citation>
    <scope>NUCLEOTIDE SEQUENCE [LARGE SCALE GENOMIC DNA]</scope>
</reference>
<dbReference type="OrthoDB" id="67864at2759"/>
<keyword evidence="5" id="KW-0539">Nucleus</keyword>
<evidence type="ECO:0000256" key="5">
    <source>
        <dbReference type="ARBA" id="ARBA00023242"/>
    </source>
</evidence>
<evidence type="ECO:0000256" key="4">
    <source>
        <dbReference type="ARBA" id="ARBA00023136"/>
    </source>
</evidence>
<evidence type="ECO:0000256" key="6">
    <source>
        <dbReference type="ARBA" id="ARBA00034303"/>
    </source>
</evidence>
<dbReference type="Proteomes" id="UP001165065">
    <property type="component" value="Unassembled WGS sequence"/>
</dbReference>
<keyword evidence="2" id="KW-0812">Transmembrane</keyword>
<comment type="subcellular location">
    <subcellularLocation>
        <location evidence="6">Nucleus outer membrane</location>
        <topology evidence="6">Single-pass membrane protein</topology>
    </subcellularLocation>
</comment>
<evidence type="ECO:0000313" key="7">
    <source>
        <dbReference type="EMBL" id="GMI44036.1"/>
    </source>
</evidence>
<evidence type="ECO:0000313" key="8">
    <source>
        <dbReference type="Proteomes" id="UP001165065"/>
    </source>
</evidence>
<comment type="similarity">
    <text evidence="1">Belongs to the TMEM53 family.</text>
</comment>
<dbReference type="PANTHER" id="PTHR12265:SF30">
    <property type="entry name" value="TRANSMEMBRANE PROTEIN 53"/>
    <property type="match status" value="1"/>
</dbReference>
<comment type="caution">
    <text evidence="7">The sequence shown here is derived from an EMBL/GenBank/DDBJ whole genome shotgun (WGS) entry which is preliminary data.</text>
</comment>
<keyword evidence="8" id="KW-1185">Reference proteome</keyword>
<protein>
    <submittedName>
        <fullName evidence="7">Uncharacterized protein</fullName>
    </submittedName>
</protein>
<evidence type="ECO:0000256" key="2">
    <source>
        <dbReference type="ARBA" id="ARBA00022692"/>
    </source>
</evidence>
<dbReference type="SUPFAM" id="SSF53474">
    <property type="entry name" value="alpha/beta-Hydrolases"/>
    <property type="match status" value="1"/>
</dbReference>
<organism evidence="7 8">
    <name type="scientific">Triparma columacea</name>
    <dbReference type="NCBI Taxonomy" id="722753"/>
    <lineage>
        <taxon>Eukaryota</taxon>
        <taxon>Sar</taxon>
        <taxon>Stramenopiles</taxon>
        <taxon>Ochrophyta</taxon>
        <taxon>Bolidophyceae</taxon>
        <taxon>Parmales</taxon>
        <taxon>Triparmaceae</taxon>
        <taxon>Triparma</taxon>
    </lineage>
</organism>
<proteinExistence type="inferred from homology"/>
<dbReference type="AlphaFoldDB" id="A0A9W7GDX0"/>
<name>A0A9W7GDX0_9STRA</name>
<evidence type="ECO:0000256" key="3">
    <source>
        <dbReference type="ARBA" id="ARBA00022989"/>
    </source>
</evidence>